<organism evidence="1 2">
    <name type="scientific">Pseudomonas anguilliseptica</name>
    <dbReference type="NCBI Taxonomy" id="53406"/>
    <lineage>
        <taxon>Bacteria</taxon>
        <taxon>Pseudomonadati</taxon>
        <taxon>Pseudomonadota</taxon>
        <taxon>Gammaproteobacteria</taxon>
        <taxon>Pseudomonadales</taxon>
        <taxon>Pseudomonadaceae</taxon>
        <taxon>Pseudomonas</taxon>
    </lineage>
</organism>
<dbReference type="NCBIfam" id="NF041597">
    <property type="entry name" value="T3SS_coreg_PtrC"/>
    <property type="match status" value="1"/>
</dbReference>
<dbReference type="EMBL" id="FNSC01000001">
    <property type="protein sequence ID" value="SED95079.1"/>
    <property type="molecule type" value="Genomic_DNA"/>
</dbReference>
<protein>
    <submittedName>
        <fullName evidence="1">Uncharacterized protein</fullName>
    </submittedName>
</protein>
<accession>A0A1H5EVJ7</accession>
<name>A0A1H5EVJ7_PSEAG</name>
<sequence length="65" mass="7041">MSIAQSLSNQNVYGVTYATVDGSGIHFESELAIQLSDGTLTTLRMPTHLSERQAIQQLVCGRQAC</sequence>
<dbReference type="InterPro" id="IPR048081">
    <property type="entry name" value="T3SS_coreg_PtrC-like"/>
</dbReference>
<dbReference type="STRING" id="53406.SAMN05421553_3706"/>
<dbReference type="AlphaFoldDB" id="A0A1H5EVJ7"/>
<dbReference type="Proteomes" id="UP000242849">
    <property type="component" value="Unassembled WGS sequence"/>
</dbReference>
<keyword evidence="2" id="KW-1185">Reference proteome</keyword>
<evidence type="ECO:0000313" key="1">
    <source>
        <dbReference type="EMBL" id="SED95079.1"/>
    </source>
</evidence>
<dbReference type="RefSeq" id="WP_090385536.1">
    <property type="nucleotide sequence ID" value="NZ_CP156749.1"/>
</dbReference>
<evidence type="ECO:0000313" key="2">
    <source>
        <dbReference type="Proteomes" id="UP000242849"/>
    </source>
</evidence>
<proteinExistence type="predicted"/>
<reference evidence="2" key="1">
    <citation type="submission" date="2016-10" db="EMBL/GenBank/DDBJ databases">
        <authorList>
            <person name="Varghese N."/>
            <person name="Submissions S."/>
        </authorList>
    </citation>
    <scope>NUCLEOTIDE SEQUENCE [LARGE SCALE GENOMIC DNA]</scope>
    <source>
        <strain evidence="2">DSM 12111</strain>
    </source>
</reference>
<dbReference type="OrthoDB" id="6985444at2"/>
<gene>
    <name evidence="1" type="ORF">SAMN05421553_3706</name>
</gene>